<evidence type="ECO:0000313" key="1">
    <source>
        <dbReference type="EMBL" id="MDA7425466.1"/>
    </source>
</evidence>
<evidence type="ECO:0000313" key="2">
    <source>
        <dbReference type="Proteomes" id="UP001210720"/>
    </source>
</evidence>
<protein>
    <submittedName>
        <fullName evidence="1">DUF2927 domain-containing protein</fullName>
    </submittedName>
</protein>
<sequence length="213" mass="23258">MGSTLVAQPEFIETDGLLSDDDFYRLTACGAPPGGDCTKRFSRWPVDQAVTVGIARMDRAFLGGKQKRAHAALARALQYLNDAGMGLTLQLAAEAAQADIRIYFIDTDGAAPISGTGIEGVDGTTVRGARVMVWAERKTGRIDRARIVFGTRLSIRQYESAMLEELTQSLGLLTDIRNPAYEGVSIFSEDSNASKTFGPQDLMVLRRHYPPRE</sequence>
<keyword evidence="2" id="KW-1185">Reference proteome</keyword>
<organism evidence="1 2">
    <name type="scientific">Thalassococcus lentus</name>
    <dbReference type="NCBI Taxonomy" id="1210524"/>
    <lineage>
        <taxon>Bacteria</taxon>
        <taxon>Pseudomonadati</taxon>
        <taxon>Pseudomonadota</taxon>
        <taxon>Alphaproteobacteria</taxon>
        <taxon>Rhodobacterales</taxon>
        <taxon>Roseobacteraceae</taxon>
        <taxon>Thalassococcus</taxon>
    </lineage>
</organism>
<name>A0ABT4XU21_9RHOB</name>
<dbReference type="EMBL" id="JAQIOY010000003">
    <property type="protein sequence ID" value="MDA7425466.1"/>
    <property type="molecule type" value="Genomic_DNA"/>
</dbReference>
<accession>A0ABT4XU21</accession>
<dbReference type="Pfam" id="PF11150">
    <property type="entry name" value="DUF2927"/>
    <property type="match status" value="1"/>
</dbReference>
<gene>
    <name evidence="1" type="ORF">PFY00_12070</name>
</gene>
<comment type="caution">
    <text evidence="1">The sequence shown here is derived from an EMBL/GenBank/DDBJ whole genome shotgun (WGS) entry which is preliminary data.</text>
</comment>
<proteinExistence type="predicted"/>
<dbReference type="RefSeq" id="WP_271432804.1">
    <property type="nucleotide sequence ID" value="NZ_JAQIOY010000003.1"/>
</dbReference>
<dbReference type="Proteomes" id="UP001210720">
    <property type="component" value="Unassembled WGS sequence"/>
</dbReference>
<reference evidence="1 2" key="1">
    <citation type="submission" date="2023-01" db="EMBL/GenBank/DDBJ databases">
        <title>Thalassococcus onchidii sp. nov., isolated from a marine invertebrate from the South China Sea.</title>
        <authorList>
            <person name="Xu S."/>
            <person name="Liu Z."/>
            <person name="Xu Y."/>
        </authorList>
    </citation>
    <scope>NUCLEOTIDE SEQUENCE [LARGE SCALE GENOMIC DNA]</scope>
    <source>
        <strain evidence="1 2">KCTC 32084</strain>
    </source>
</reference>
<dbReference type="InterPro" id="IPR021323">
    <property type="entry name" value="DUF2927"/>
</dbReference>